<sequence length="61" mass="6744">MKKRKHEEMTDPPRSRPAKYEETEGATGAVERPAIPPVMKKGEKPSSKKNKHKDDAGGQGD</sequence>
<feature type="compositionally biased region" description="Basic and acidic residues" evidence="1">
    <location>
        <begin position="1"/>
        <end position="22"/>
    </location>
</feature>
<reference evidence="2 3" key="1">
    <citation type="journal article" date="2020" name="Genome Biol. Evol.">
        <title>Rhizobium dioscoreae sp. nov., a plant growth-promoting bacterium isolated from yam (Dioscorea species).</title>
        <authorList>
            <person name="Ouyabe M."/>
            <person name="Tanaka N."/>
            <person name="Shiwa Y."/>
            <person name="Fujita N."/>
            <person name="Kikuno H."/>
            <person name="Babil P."/>
            <person name="Shiwachi H."/>
        </authorList>
    </citation>
    <scope>NUCLEOTIDE SEQUENCE [LARGE SCALE GENOMIC DNA]</scope>
    <source>
        <strain evidence="2 3">S-93</strain>
    </source>
</reference>
<organism evidence="2 3">
    <name type="scientific">Rhizobium dioscoreae</name>
    <dbReference type="NCBI Taxonomy" id="2653122"/>
    <lineage>
        <taxon>Bacteria</taxon>
        <taxon>Pseudomonadati</taxon>
        <taxon>Pseudomonadota</taxon>
        <taxon>Alphaproteobacteria</taxon>
        <taxon>Hyphomicrobiales</taxon>
        <taxon>Rhizobiaceae</taxon>
        <taxon>Rhizobium/Agrobacterium group</taxon>
        <taxon>Rhizobium</taxon>
    </lineage>
</organism>
<comment type="caution">
    <text evidence="2">The sequence shown here is derived from an EMBL/GenBank/DDBJ whole genome shotgun (WGS) entry which is preliminary data.</text>
</comment>
<dbReference type="RefSeq" id="WP_145634617.1">
    <property type="nucleotide sequence ID" value="NZ_BLAI01000001.1"/>
</dbReference>
<dbReference type="Proteomes" id="UP000390335">
    <property type="component" value="Unassembled WGS sequence"/>
</dbReference>
<feature type="region of interest" description="Disordered" evidence="1">
    <location>
        <begin position="1"/>
        <end position="61"/>
    </location>
</feature>
<evidence type="ECO:0000256" key="1">
    <source>
        <dbReference type="SAM" id="MobiDB-lite"/>
    </source>
</evidence>
<accession>A0ABQ0Z814</accession>
<dbReference type="EMBL" id="BLAJ01000004">
    <property type="protein sequence ID" value="GES51429.1"/>
    <property type="molecule type" value="Genomic_DNA"/>
</dbReference>
<keyword evidence="3" id="KW-1185">Reference proteome</keyword>
<evidence type="ECO:0000313" key="2">
    <source>
        <dbReference type="EMBL" id="GES51429.1"/>
    </source>
</evidence>
<evidence type="ECO:0000313" key="3">
    <source>
        <dbReference type="Proteomes" id="UP000390335"/>
    </source>
</evidence>
<gene>
    <name evidence="2" type="ORF">RsS93_40430</name>
</gene>
<protein>
    <submittedName>
        <fullName evidence="2">Uncharacterized protein</fullName>
    </submittedName>
</protein>
<proteinExistence type="predicted"/>
<name>A0ABQ0Z814_9HYPH</name>
<feature type="compositionally biased region" description="Basic and acidic residues" evidence="1">
    <location>
        <begin position="40"/>
        <end position="61"/>
    </location>
</feature>